<dbReference type="GO" id="GO:0022857">
    <property type="term" value="F:transmembrane transporter activity"/>
    <property type="evidence" value="ECO:0007669"/>
    <property type="project" value="TreeGrafter"/>
</dbReference>
<dbReference type="EMBL" id="PDLM01000004">
    <property type="protein sequence ID" value="RDW80298.1"/>
    <property type="molecule type" value="Genomic_DNA"/>
</dbReference>
<evidence type="ECO:0000256" key="4">
    <source>
        <dbReference type="ARBA" id="ARBA00022989"/>
    </source>
</evidence>
<keyword evidence="4 6" id="KW-1133">Transmembrane helix</keyword>
<dbReference type="InterPro" id="IPR036259">
    <property type="entry name" value="MFS_trans_sf"/>
</dbReference>
<evidence type="ECO:0000256" key="3">
    <source>
        <dbReference type="ARBA" id="ARBA00022692"/>
    </source>
</evidence>
<comment type="subcellular location">
    <subcellularLocation>
        <location evidence="1">Membrane</location>
        <topology evidence="1">Multi-pass membrane protein</topology>
    </subcellularLocation>
</comment>
<dbReference type="SUPFAM" id="SSF103473">
    <property type="entry name" value="MFS general substrate transporter"/>
    <property type="match status" value="1"/>
</dbReference>
<keyword evidence="5 6" id="KW-0472">Membrane</keyword>
<reference evidence="7 8" key="1">
    <citation type="journal article" date="2018" name="IMA Fungus">
        <title>IMA Genome-F 9: Draft genome sequence of Annulohypoxylon stygium, Aspergillus mulundensis, Berkeleyomyces basicola (syn. Thielaviopsis basicola), Ceratocystis smalleyi, two Cercospora beticola strains, Coleophoma cylindrospora, Fusarium fracticaudum, Phialophora cf. hyalina, and Morchella septimelata.</title>
        <authorList>
            <person name="Wingfield B.D."/>
            <person name="Bills G.F."/>
            <person name="Dong Y."/>
            <person name="Huang W."/>
            <person name="Nel W.J."/>
            <person name="Swalarsk-Parry B.S."/>
            <person name="Vaghefi N."/>
            <person name="Wilken P.M."/>
            <person name="An Z."/>
            <person name="de Beer Z.W."/>
            <person name="De Vos L."/>
            <person name="Chen L."/>
            <person name="Duong T.A."/>
            <person name="Gao Y."/>
            <person name="Hammerbacher A."/>
            <person name="Kikkert J.R."/>
            <person name="Li Y."/>
            <person name="Li H."/>
            <person name="Li K."/>
            <person name="Li Q."/>
            <person name="Liu X."/>
            <person name="Ma X."/>
            <person name="Naidoo K."/>
            <person name="Pethybridge S.J."/>
            <person name="Sun J."/>
            <person name="Steenkamp E.T."/>
            <person name="van der Nest M.A."/>
            <person name="van Wyk S."/>
            <person name="Wingfield M.J."/>
            <person name="Xiong C."/>
            <person name="Yue Q."/>
            <person name="Zhang X."/>
        </authorList>
    </citation>
    <scope>NUCLEOTIDE SEQUENCE [LARGE SCALE GENOMIC DNA]</scope>
    <source>
        <strain evidence="7 8">BP6252</strain>
    </source>
</reference>
<comment type="caution">
    <text evidence="7">The sequence shown here is derived from an EMBL/GenBank/DDBJ whole genome shotgun (WGS) entry which is preliminary data.</text>
</comment>
<dbReference type="AlphaFoldDB" id="A0A3D8S203"/>
<keyword evidence="2" id="KW-0813">Transport</keyword>
<evidence type="ECO:0000313" key="8">
    <source>
        <dbReference type="Proteomes" id="UP000256645"/>
    </source>
</evidence>
<proteinExistence type="predicted"/>
<dbReference type="PANTHER" id="PTHR43791:SF29">
    <property type="entry name" value="MAJOR FACILITATOR SUPERFAMILY (MFS) PROFILE DOMAIN-CONTAINING PROTEIN"/>
    <property type="match status" value="1"/>
</dbReference>
<dbReference type="OrthoDB" id="1935484at2759"/>
<organism evidence="7 8">
    <name type="scientific">Coleophoma cylindrospora</name>
    <dbReference type="NCBI Taxonomy" id="1849047"/>
    <lineage>
        <taxon>Eukaryota</taxon>
        <taxon>Fungi</taxon>
        <taxon>Dikarya</taxon>
        <taxon>Ascomycota</taxon>
        <taxon>Pezizomycotina</taxon>
        <taxon>Leotiomycetes</taxon>
        <taxon>Helotiales</taxon>
        <taxon>Dermateaceae</taxon>
        <taxon>Coleophoma</taxon>
    </lineage>
</organism>
<evidence type="ECO:0000313" key="7">
    <source>
        <dbReference type="EMBL" id="RDW80298.1"/>
    </source>
</evidence>
<evidence type="ECO:0000256" key="6">
    <source>
        <dbReference type="SAM" id="Phobius"/>
    </source>
</evidence>
<dbReference type="GO" id="GO:0016020">
    <property type="term" value="C:membrane"/>
    <property type="evidence" value="ECO:0007669"/>
    <property type="project" value="UniProtKB-SubCell"/>
</dbReference>
<accession>A0A3D8S203</accession>
<gene>
    <name evidence="7" type="ORF">BP6252_04936</name>
</gene>
<sequence length="175" mass="19887">MPASAVQTKTWFRPKGWFTDGEVAIVVNRVLRDDPSKGDMNNRQVITLNRLWLAAKDYNLWPIYLMGYLIFIPQSPVGTYLTLSLKNLGFSKFNINLLTIPSTILHIITMLSIAKISQYLDERTMVFGWLSQNSNNVGNRSVSTAFYNILSQLGTITSNYITVTGSSRLDFRFVH</sequence>
<evidence type="ECO:0000256" key="5">
    <source>
        <dbReference type="ARBA" id="ARBA00023136"/>
    </source>
</evidence>
<feature type="transmembrane region" description="Helical" evidence="6">
    <location>
        <begin position="61"/>
        <end position="83"/>
    </location>
</feature>
<dbReference type="PANTHER" id="PTHR43791">
    <property type="entry name" value="PERMEASE-RELATED"/>
    <property type="match status" value="1"/>
</dbReference>
<keyword evidence="3 6" id="KW-0812">Transmembrane</keyword>
<evidence type="ECO:0000256" key="2">
    <source>
        <dbReference type="ARBA" id="ARBA00022448"/>
    </source>
</evidence>
<name>A0A3D8S203_9HELO</name>
<evidence type="ECO:0000256" key="1">
    <source>
        <dbReference type="ARBA" id="ARBA00004141"/>
    </source>
</evidence>
<protein>
    <submittedName>
        <fullName evidence="7">Uncharacterized protein</fullName>
    </submittedName>
</protein>
<keyword evidence="8" id="KW-1185">Reference proteome</keyword>
<dbReference type="Proteomes" id="UP000256645">
    <property type="component" value="Unassembled WGS sequence"/>
</dbReference>
<feature type="transmembrane region" description="Helical" evidence="6">
    <location>
        <begin position="95"/>
        <end position="114"/>
    </location>
</feature>